<comment type="caution">
    <text evidence="2">The sequence shown here is derived from an EMBL/GenBank/DDBJ whole genome shotgun (WGS) entry which is preliminary data.</text>
</comment>
<evidence type="ECO:0000256" key="1">
    <source>
        <dbReference type="SAM" id="MobiDB-lite"/>
    </source>
</evidence>
<gene>
    <name evidence="2" type="ORF">R1sor_010891</name>
</gene>
<feature type="compositionally biased region" description="Basic and acidic residues" evidence="1">
    <location>
        <begin position="189"/>
        <end position="200"/>
    </location>
</feature>
<reference evidence="2 3" key="1">
    <citation type="submission" date="2024-09" db="EMBL/GenBank/DDBJ databases">
        <title>Chromosome-scale assembly of Riccia sorocarpa.</title>
        <authorList>
            <person name="Paukszto L."/>
        </authorList>
    </citation>
    <scope>NUCLEOTIDE SEQUENCE [LARGE SCALE GENOMIC DNA]</scope>
    <source>
        <strain evidence="2">LP-2024</strain>
        <tissue evidence="2">Aerial parts of the thallus</tissue>
    </source>
</reference>
<dbReference type="Proteomes" id="UP001633002">
    <property type="component" value="Unassembled WGS sequence"/>
</dbReference>
<feature type="compositionally biased region" description="Polar residues" evidence="1">
    <location>
        <begin position="252"/>
        <end position="262"/>
    </location>
</feature>
<feature type="region of interest" description="Disordered" evidence="1">
    <location>
        <begin position="144"/>
        <end position="264"/>
    </location>
</feature>
<feature type="compositionally biased region" description="Polar residues" evidence="1">
    <location>
        <begin position="164"/>
        <end position="176"/>
    </location>
</feature>
<name>A0ABD3I373_9MARC</name>
<evidence type="ECO:0000313" key="3">
    <source>
        <dbReference type="Proteomes" id="UP001633002"/>
    </source>
</evidence>
<dbReference type="EMBL" id="JBJQOH010000002">
    <property type="protein sequence ID" value="KAL3696815.1"/>
    <property type="molecule type" value="Genomic_DNA"/>
</dbReference>
<protein>
    <submittedName>
        <fullName evidence="2">Uncharacterized protein</fullName>
    </submittedName>
</protein>
<organism evidence="2 3">
    <name type="scientific">Riccia sorocarpa</name>
    <dbReference type="NCBI Taxonomy" id="122646"/>
    <lineage>
        <taxon>Eukaryota</taxon>
        <taxon>Viridiplantae</taxon>
        <taxon>Streptophyta</taxon>
        <taxon>Embryophyta</taxon>
        <taxon>Marchantiophyta</taxon>
        <taxon>Marchantiopsida</taxon>
        <taxon>Marchantiidae</taxon>
        <taxon>Marchantiales</taxon>
        <taxon>Ricciaceae</taxon>
        <taxon>Riccia</taxon>
    </lineage>
</organism>
<dbReference type="AlphaFoldDB" id="A0ABD3I373"/>
<proteinExistence type="predicted"/>
<sequence length="271" mass="30082">MPVPCGLILMVIPMKDTSIELLYHKDKSRYTRYICLPKQMDRNESVAALRHGLMSTKLSQIDGMIEKFITSAKNFKRLERKAIKEAFEASVFGDIDDGPNLYLPHPELGSKKKPVAPVVVEDDEHSMDDEDFFKEVTAGKAETQRLWEENKKKNTKGKKKIVQTAPSKQSDNSTTAQREKLLGSSIRVETARRSREAEKLLKKRPHAPEKIAPTPPPRVAPAPVGEDSSSGDDDRCSSGNETSDAEPLSDAPGTSKTPTRPSANLLIWLAC</sequence>
<accession>A0ABD3I373</accession>
<keyword evidence="3" id="KW-1185">Reference proteome</keyword>
<evidence type="ECO:0000313" key="2">
    <source>
        <dbReference type="EMBL" id="KAL3696815.1"/>
    </source>
</evidence>